<accession>A0A0B6RUV8</accession>
<keyword evidence="2" id="KW-1185">Reference proteome</keyword>
<name>A0A0B6RUV8_BURPL</name>
<proteinExistence type="predicted"/>
<dbReference type="InterPro" id="IPR013783">
    <property type="entry name" value="Ig-like_fold"/>
</dbReference>
<evidence type="ECO:0000313" key="1">
    <source>
        <dbReference type="EMBL" id="AJK49142.1"/>
    </source>
</evidence>
<dbReference type="Proteomes" id="UP000031838">
    <property type="component" value="Chromosome 2"/>
</dbReference>
<dbReference type="RefSeq" id="WP_042627659.1">
    <property type="nucleotide sequence ID" value="NZ_BSTO01000001.1"/>
</dbReference>
<dbReference type="EMBL" id="CP002581">
    <property type="protein sequence ID" value="AJK49142.1"/>
    <property type="molecule type" value="Genomic_DNA"/>
</dbReference>
<sequence>MPVSVRRQRAVWLVVAAFHCANGWGAGVLKLSRTELVMKPGEPTPELWVENTGDTPLFLSMEQQLVTNPGATPEQRVPIGETRHPALLVQPGRLVLSPGQKYRMTLTVLDVPARPQVWRLTFRPRERVEVHGEGGRPITSPLFINVGYGVVVYQMPGGAGKAGD</sequence>
<reference evidence="2" key="1">
    <citation type="submission" date="2011-03" db="EMBL/GenBank/DDBJ databases">
        <authorList>
            <person name="Voget S."/>
            <person name="Streit W.R."/>
            <person name="Jaeger K.E."/>
            <person name="Daniel R."/>
        </authorList>
    </citation>
    <scope>NUCLEOTIDE SEQUENCE [LARGE SCALE GENOMIC DNA]</scope>
    <source>
        <strain evidence="2">PG1</strain>
    </source>
</reference>
<organism evidence="1 2">
    <name type="scientific">Burkholderia plantarii</name>
    <dbReference type="NCBI Taxonomy" id="41899"/>
    <lineage>
        <taxon>Bacteria</taxon>
        <taxon>Pseudomonadati</taxon>
        <taxon>Pseudomonadota</taxon>
        <taxon>Betaproteobacteria</taxon>
        <taxon>Burkholderiales</taxon>
        <taxon>Burkholderiaceae</taxon>
        <taxon>Burkholderia</taxon>
    </lineage>
</organism>
<dbReference type="OrthoDB" id="6638596at2"/>
<reference evidence="1 2" key="2">
    <citation type="journal article" date="2016" name="Appl. Microbiol. Biotechnol.">
        <title>Mutations improving production and secretion of extracellular lipase by Burkholderia glumae PG1.</title>
        <authorList>
            <person name="Knapp A."/>
            <person name="Voget S."/>
            <person name="Gao R."/>
            <person name="Zaburannyi N."/>
            <person name="Krysciak D."/>
            <person name="Breuer M."/>
            <person name="Hauer B."/>
            <person name="Streit W.R."/>
            <person name="Muller R."/>
            <person name="Daniel R."/>
            <person name="Jaeger K.E."/>
        </authorList>
    </citation>
    <scope>NUCLEOTIDE SEQUENCE [LARGE SCALE GENOMIC DNA]</scope>
    <source>
        <strain evidence="1 2">PG1</strain>
    </source>
</reference>
<evidence type="ECO:0000313" key="2">
    <source>
        <dbReference type="Proteomes" id="UP000031838"/>
    </source>
</evidence>
<dbReference type="HOGENOM" id="CLU_1657557_0_0_4"/>
<dbReference type="KEGG" id="bpla:bpln_2g11500"/>
<dbReference type="KEGG" id="bgp:BGL_2c10640"/>
<dbReference type="Gene3D" id="2.60.40.10">
    <property type="entry name" value="Immunoglobulins"/>
    <property type="match status" value="1"/>
</dbReference>
<gene>
    <name evidence="1" type="ORF">BGL_2c10640</name>
</gene>
<dbReference type="AlphaFoldDB" id="A0A0B6RUV8"/>
<protein>
    <submittedName>
        <fullName evidence="1">Uncharacterized protein</fullName>
    </submittedName>
</protein>